<proteinExistence type="inferred from homology"/>
<sequence>MSLMRSTRSSLRALSLSKRSSYPSFISFRPLSTTSTNSKSGDPYPLPLSTPELQSLASRPSDSTQENTSPWPEPLKREGEDEKTLRARLVYQTRKRGMLEGDLLLSTFARDQLGIMNLNELREFDRLLDEPDWDIYYWSIGKKPPPERWADTELLKKLQRHAKNEGKVVRVMPDL</sequence>
<accession>A0A4Q1BI35</accession>
<keyword evidence="6" id="KW-1185">Reference proteome</keyword>
<dbReference type="FunFam" id="1.10.150.250:FF:000004">
    <property type="entry name" value="Succinate dehydrogenase assembly factor 2, mitochondrial"/>
    <property type="match status" value="1"/>
</dbReference>
<comment type="caution">
    <text evidence="5">The sequence shown here is derived from an EMBL/GenBank/DDBJ whole genome shotgun (WGS) entry which is preliminary data.</text>
</comment>
<comment type="function">
    <text evidence="3">Plays an essential role in the assembly of succinate dehydrogenase (SDH), an enzyme complex (also referred to as respiratory complex II) that is a component of both the tricarboxylic acid (TCA) cycle and the mitochondrial electron transport chain, and which couples the oxidation of succinate to fumarate with the reduction of ubiquinone (coenzyme Q) to ubiquinol. Required for flavinylation (covalent attachment of FAD) of the flavoprotein subunit of the SDH catalytic dimer.</text>
</comment>
<dbReference type="GO" id="GO:0005759">
    <property type="term" value="C:mitochondrial matrix"/>
    <property type="evidence" value="ECO:0007669"/>
    <property type="project" value="UniProtKB-SubCell"/>
</dbReference>
<evidence type="ECO:0000313" key="5">
    <source>
        <dbReference type="EMBL" id="RXK37282.1"/>
    </source>
</evidence>
<keyword evidence="1 3" id="KW-0496">Mitochondrion</keyword>
<reference evidence="5 6" key="1">
    <citation type="submission" date="2016-06" db="EMBL/GenBank/DDBJ databases">
        <title>Evolution of pathogenesis and genome organization in the Tremellales.</title>
        <authorList>
            <person name="Cuomo C."/>
            <person name="Litvintseva A."/>
            <person name="Heitman J."/>
            <person name="Chen Y."/>
            <person name="Sun S."/>
            <person name="Springer D."/>
            <person name="Dromer F."/>
            <person name="Young S."/>
            <person name="Zeng Q."/>
            <person name="Chapman S."/>
            <person name="Gujja S."/>
            <person name="Saif S."/>
            <person name="Birren B."/>
        </authorList>
    </citation>
    <scope>NUCLEOTIDE SEQUENCE [LARGE SCALE GENOMIC DNA]</scope>
    <source>
        <strain evidence="5 6">ATCC 28783</strain>
    </source>
</reference>
<dbReference type="SUPFAM" id="SSF109910">
    <property type="entry name" value="YgfY-like"/>
    <property type="match status" value="1"/>
</dbReference>
<dbReference type="PANTHER" id="PTHR12469">
    <property type="entry name" value="PROTEIN EMI5 HOMOLOG, MITOCHONDRIAL"/>
    <property type="match status" value="1"/>
</dbReference>
<dbReference type="GO" id="GO:0006121">
    <property type="term" value="P:mitochondrial electron transport, succinate to ubiquinone"/>
    <property type="evidence" value="ECO:0007669"/>
    <property type="project" value="UniProtKB-UniRule"/>
</dbReference>
<comment type="subcellular location">
    <subcellularLocation>
        <location evidence="3">Mitochondrion matrix</location>
    </subcellularLocation>
</comment>
<dbReference type="GO" id="GO:0006099">
    <property type="term" value="P:tricarboxylic acid cycle"/>
    <property type="evidence" value="ECO:0007669"/>
    <property type="project" value="TreeGrafter"/>
</dbReference>
<comment type="subunit">
    <text evidence="3">Interacts with the flavoprotein subunit within the SDH catalytic dimer.</text>
</comment>
<evidence type="ECO:0000313" key="6">
    <source>
        <dbReference type="Proteomes" id="UP000289152"/>
    </source>
</evidence>
<dbReference type="STRING" id="5217.A0A4Q1BI35"/>
<comment type="similarity">
    <text evidence="3">Belongs to the SDHAF2 family.</text>
</comment>
<dbReference type="InParanoid" id="A0A4Q1BI35"/>
<gene>
    <name evidence="5" type="ORF">M231_05424</name>
</gene>
<dbReference type="EMBL" id="SDIL01000072">
    <property type="protein sequence ID" value="RXK37282.1"/>
    <property type="molecule type" value="Genomic_DNA"/>
</dbReference>
<dbReference type="FunCoup" id="A0A4Q1BI35">
    <property type="interactions" value="310"/>
</dbReference>
<dbReference type="Gene3D" id="1.10.150.250">
    <property type="entry name" value="Flavinator of succinate dehydrogenase"/>
    <property type="match status" value="1"/>
</dbReference>
<dbReference type="PANTHER" id="PTHR12469:SF2">
    <property type="entry name" value="SUCCINATE DEHYDROGENASE ASSEMBLY FACTOR 2, MITOCHONDRIAL"/>
    <property type="match status" value="1"/>
</dbReference>
<dbReference type="Pfam" id="PF03937">
    <property type="entry name" value="Sdh5"/>
    <property type="match status" value="1"/>
</dbReference>
<feature type="compositionally biased region" description="Polar residues" evidence="4">
    <location>
        <begin position="51"/>
        <end position="70"/>
    </location>
</feature>
<dbReference type="AlphaFoldDB" id="A0A4Q1BI35"/>
<dbReference type="InterPro" id="IPR005631">
    <property type="entry name" value="SDH"/>
</dbReference>
<dbReference type="InterPro" id="IPR036714">
    <property type="entry name" value="SDH_sf"/>
</dbReference>
<organism evidence="5 6">
    <name type="scientific">Tremella mesenterica</name>
    <name type="common">Jelly fungus</name>
    <dbReference type="NCBI Taxonomy" id="5217"/>
    <lineage>
        <taxon>Eukaryota</taxon>
        <taxon>Fungi</taxon>
        <taxon>Dikarya</taxon>
        <taxon>Basidiomycota</taxon>
        <taxon>Agaricomycotina</taxon>
        <taxon>Tremellomycetes</taxon>
        <taxon>Tremellales</taxon>
        <taxon>Tremellaceae</taxon>
        <taxon>Tremella</taxon>
    </lineage>
</organism>
<dbReference type="VEuPathDB" id="FungiDB:TREMEDRAFT_63772"/>
<feature type="region of interest" description="Disordered" evidence="4">
    <location>
        <begin position="26"/>
        <end position="83"/>
    </location>
</feature>
<feature type="compositionally biased region" description="Polar residues" evidence="4">
    <location>
        <begin position="30"/>
        <end position="40"/>
    </location>
</feature>
<protein>
    <recommendedName>
        <fullName evidence="3">Succinate dehydrogenase assembly factor 2, mitochondrial</fullName>
        <shortName evidence="3">SDH assembly factor 2</shortName>
        <shortName evidence="3">SDHAF2</shortName>
    </recommendedName>
</protein>
<feature type="compositionally biased region" description="Basic and acidic residues" evidence="4">
    <location>
        <begin position="74"/>
        <end position="83"/>
    </location>
</feature>
<evidence type="ECO:0000256" key="1">
    <source>
        <dbReference type="ARBA" id="ARBA00023128"/>
    </source>
</evidence>
<dbReference type="HAMAP" id="MF_03057">
    <property type="entry name" value="SDHAF2"/>
    <property type="match status" value="1"/>
</dbReference>
<dbReference type="GO" id="GO:0034553">
    <property type="term" value="P:mitochondrial respiratory chain complex II assembly"/>
    <property type="evidence" value="ECO:0007669"/>
    <property type="project" value="TreeGrafter"/>
</dbReference>
<dbReference type="OrthoDB" id="284292at2759"/>
<evidence type="ECO:0000256" key="2">
    <source>
        <dbReference type="ARBA" id="ARBA00023186"/>
    </source>
</evidence>
<dbReference type="InterPro" id="IPR028882">
    <property type="entry name" value="SDHAF2"/>
</dbReference>
<name>A0A4Q1BI35_TREME</name>
<dbReference type="Proteomes" id="UP000289152">
    <property type="component" value="Unassembled WGS sequence"/>
</dbReference>
<keyword evidence="2 3" id="KW-0143">Chaperone</keyword>
<evidence type="ECO:0000256" key="4">
    <source>
        <dbReference type="SAM" id="MobiDB-lite"/>
    </source>
</evidence>
<evidence type="ECO:0000256" key="3">
    <source>
        <dbReference type="HAMAP-Rule" id="MF_03057"/>
    </source>
</evidence>